<evidence type="ECO:0000256" key="8">
    <source>
        <dbReference type="ARBA" id="ARBA00022723"/>
    </source>
</evidence>
<dbReference type="PANTHER" id="PTHR11943:SF1">
    <property type="entry name" value="GALACTOSE-1-PHOSPHATE URIDYLYLTRANSFERASE"/>
    <property type="match status" value="1"/>
</dbReference>
<dbReference type="InterPro" id="IPR019779">
    <property type="entry name" value="GalP_UDPtransf1_His-AS"/>
</dbReference>
<dbReference type="EC" id="2.7.7.12" evidence="4 13"/>
<feature type="binding site" evidence="15">
    <location>
        <position position="70"/>
    </location>
    <ligand>
        <name>Zn(2+)</name>
        <dbReference type="ChEBI" id="CHEBI:29105"/>
    </ligand>
</feature>
<dbReference type="PIRSF" id="PIRSF000808">
    <property type="entry name" value="GalT"/>
    <property type="match status" value="1"/>
</dbReference>
<dbReference type="PANTHER" id="PTHR11943">
    <property type="entry name" value="GALACTOSE-1-PHOSPHATE URIDYLYLTRANSFERASE"/>
    <property type="match status" value="1"/>
</dbReference>
<dbReference type="Proteomes" id="UP000295621">
    <property type="component" value="Unassembled WGS sequence"/>
</dbReference>
<keyword evidence="9 15" id="KW-0862">Zinc</keyword>
<feature type="binding site" evidence="15">
    <location>
        <position position="73"/>
    </location>
    <ligand>
        <name>Zn(2+)</name>
        <dbReference type="ChEBI" id="CHEBI:29105"/>
    </ligand>
</feature>
<comment type="catalytic activity">
    <reaction evidence="1 16">
        <text>alpha-D-galactose 1-phosphate + UDP-alpha-D-glucose = alpha-D-glucose 1-phosphate + UDP-alpha-D-galactose</text>
        <dbReference type="Rhea" id="RHEA:13989"/>
        <dbReference type="ChEBI" id="CHEBI:58336"/>
        <dbReference type="ChEBI" id="CHEBI:58601"/>
        <dbReference type="ChEBI" id="CHEBI:58885"/>
        <dbReference type="ChEBI" id="CHEBI:66914"/>
        <dbReference type="EC" id="2.7.7.12"/>
    </reaction>
</comment>
<dbReference type="GO" id="GO:0008108">
    <property type="term" value="F:UDP-glucose:hexose-1-phosphate uridylyltransferase activity"/>
    <property type="evidence" value="ECO:0007669"/>
    <property type="project" value="UniProtKB-UniRule"/>
</dbReference>
<dbReference type="EMBL" id="SMKL01000074">
    <property type="protein sequence ID" value="TDC47455.1"/>
    <property type="molecule type" value="Genomic_DNA"/>
</dbReference>
<dbReference type="AlphaFoldDB" id="A0A4V2XW12"/>
<evidence type="ECO:0000256" key="2">
    <source>
        <dbReference type="ARBA" id="ARBA00004947"/>
    </source>
</evidence>
<dbReference type="SUPFAM" id="SSF54197">
    <property type="entry name" value="HIT-like"/>
    <property type="match status" value="2"/>
</dbReference>
<keyword evidence="6 16" id="KW-0808">Transferase</keyword>
<evidence type="ECO:0000256" key="6">
    <source>
        <dbReference type="ARBA" id="ARBA00022679"/>
    </source>
</evidence>
<dbReference type="OrthoDB" id="9769064at2"/>
<comment type="caution">
    <text evidence="19">The sequence shown here is derived from an EMBL/GenBank/DDBJ whole genome shotgun (WGS) entry which is preliminary data.</text>
</comment>
<dbReference type="GO" id="GO:0008270">
    <property type="term" value="F:zinc ion binding"/>
    <property type="evidence" value="ECO:0007669"/>
    <property type="project" value="InterPro"/>
</dbReference>
<dbReference type="InterPro" id="IPR001937">
    <property type="entry name" value="GalP_UDPtransf1"/>
</dbReference>
<dbReference type="InterPro" id="IPR036265">
    <property type="entry name" value="HIT-like_sf"/>
</dbReference>
<evidence type="ECO:0000256" key="3">
    <source>
        <dbReference type="ARBA" id="ARBA00010951"/>
    </source>
</evidence>
<keyword evidence="12 16" id="KW-0119">Carbohydrate metabolism</keyword>
<dbReference type="GO" id="GO:0005737">
    <property type="term" value="C:cytoplasm"/>
    <property type="evidence" value="ECO:0007669"/>
    <property type="project" value="TreeGrafter"/>
</dbReference>
<dbReference type="NCBIfam" id="TIGR00209">
    <property type="entry name" value="galT_1"/>
    <property type="match status" value="1"/>
</dbReference>
<feature type="domain" description="Galactose-1-phosphate uridyl transferase N-terminal" evidence="17">
    <location>
        <begin position="39"/>
        <end position="194"/>
    </location>
</feature>
<dbReference type="InterPro" id="IPR005849">
    <property type="entry name" value="GalP_Utransf_N"/>
</dbReference>
<dbReference type="RefSeq" id="WP_131987259.1">
    <property type="nucleotide sequence ID" value="NZ_SMKL01000074.1"/>
</dbReference>
<name>A0A4V2XW12_9ACTN</name>
<comment type="cofactor">
    <cofactor evidence="15">
        <name>Zn(2+)</name>
        <dbReference type="ChEBI" id="CHEBI:29105"/>
    </cofactor>
    <text evidence="15">Binds 1 zinc ion per subunit.</text>
</comment>
<dbReference type="Pfam" id="PF01087">
    <property type="entry name" value="GalP_UDP_transf"/>
    <property type="match status" value="1"/>
</dbReference>
<dbReference type="Pfam" id="PF02744">
    <property type="entry name" value="GalP_UDP_tr_C"/>
    <property type="match status" value="1"/>
</dbReference>
<keyword evidence="20" id="KW-1185">Reference proteome</keyword>
<dbReference type="PROSITE" id="PS00117">
    <property type="entry name" value="GAL_P_UDP_TRANSF_I"/>
    <property type="match status" value="1"/>
</dbReference>
<evidence type="ECO:0000313" key="19">
    <source>
        <dbReference type="EMBL" id="TDC47455.1"/>
    </source>
</evidence>
<proteinExistence type="inferred from homology"/>
<dbReference type="FunFam" id="3.30.428.10:FF:000010">
    <property type="entry name" value="Galactose-1-phosphate uridylyltransferase"/>
    <property type="match status" value="1"/>
</dbReference>
<dbReference type="Gene3D" id="3.30.428.10">
    <property type="entry name" value="HIT-like"/>
    <property type="match status" value="2"/>
</dbReference>
<accession>A0A4V2XW12</accession>
<comment type="pathway">
    <text evidence="2 16">Carbohydrate metabolism; galactose metabolism.</text>
</comment>
<evidence type="ECO:0000256" key="5">
    <source>
        <dbReference type="ARBA" id="ARBA00016340"/>
    </source>
</evidence>
<evidence type="ECO:0000256" key="4">
    <source>
        <dbReference type="ARBA" id="ARBA00012384"/>
    </source>
</evidence>
<evidence type="ECO:0000256" key="16">
    <source>
        <dbReference type="RuleBase" id="RU000506"/>
    </source>
</evidence>
<comment type="similarity">
    <text evidence="3 16">Belongs to the galactose-1-phosphate uridylyltransferase type 1 family.</text>
</comment>
<evidence type="ECO:0000259" key="18">
    <source>
        <dbReference type="Pfam" id="PF02744"/>
    </source>
</evidence>
<feature type="binding site" evidence="15">
    <location>
        <position position="132"/>
    </location>
    <ligand>
        <name>Zn(2+)</name>
        <dbReference type="ChEBI" id="CHEBI:29105"/>
    </ligand>
</feature>
<evidence type="ECO:0000256" key="11">
    <source>
        <dbReference type="ARBA" id="ARBA00023144"/>
    </source>
</evidence>
<evidence type="ECO:0000256" key="10">
    <source>
        <dbReference type="ARBA" id="ARBA00023004"/>
    </source>
</evidence>
<dbReference type="InterPro" id="IPR005850">
    <property type="entry name" value="GalP_Utransf_C"/>
</dbReference>
<feature type="binding site" evidence="15">
    <location>
        <position position="183"/>
    </location>
    <ligand>
        <name>Zn(2+)</name>
        <dbReference type="ChEBI" id="CHEBI:29105"/>
    </ligand>
</feature>
<evidence type="ECO:0000256" key="7">
    <source>
        <dbReference type="ARBA" id="ARBA00022695"/>
    </source>
</evidence>
<evidence type="ECO:0000313" key="20">
    <source>
        <dbReference type="Proteomes" id="UP000295621"/>
    </source>
</evidence>
<evidence type="ECO:0000256" key="12">
    <source>
        <dbReference type="ARBA" id="ARBA00023277"/>
    </source>
</evidence>
<dbReference type="UniPathway" id="UPA00214"/>
<evidence type="ECO:0000256" key="13">
    <source>
        <dbReference type="NCBIfam" id="TIGR00209"/>
    </source>
</evidence>
<organism evidence="19 20">
    <name type="scientific">Jiangella ureilytica</name>
    <dbReference type="NCBI Taxonomy" id="2530374"/>
    <lineage>
        <taxon>Bacteria</taxon>
        <taxon>Bacillati</taxon>
        <taxon>Actinomycetota</taxon>
        <taxon>Actinomycetes</taxon>
        <taxon>Jiangellales</taxon>
        <taxon>Jiangellaceae</taxon>
        <taxon>Jiangella</taxon>
    </lineage>
</organism>
<gene>
    <name evidence="19" type="primary">galT</name>
    <name evidence="19" type="ORF">E1212_24265</name>
</gene>
<dbReference type="GO" id="GO:0033499">
    <property type="term" value="P:galactose catabolic process via UDP-galactose, Leloir pathway"/>
    <property type="evidence" value="ECO:0007669"/>
    <property type="project" value="TreeGrafter"/>
</dbReference>
<evidence type="ECO:0000256" key="14">
    <source>
        <dbReference type="PIRSR" id="PIRSR000808-1"/>
    </source>
</evidence>
<feature type="active site" description="Tele-UMP-histidine intermediate" evidence="14">
    <location>
        <position position="185"/>
    </location>
</feature>
<evidence type="ECO:0000256" key="15">
    <source>
        <dbReference type="PIRSR" id="PIRSR000808-3"/>
    </source>
</evidence>
<evidence type="ECO:0000256" key="9">
    <source>
        <dbReference type="ARBA" id="ARBA00022833"/>
    </source>
</evidence>
<keyword evidence="8 15" id="KW-0479">Metal-binding</keyword>
<feature type="domain" description="Galactose-1-phosphate uridyl transferase C-terminal" evidence="18">
    <location>
        <begin position="208"/>
        <end position="356"/>
    </location>
</feature>
<evidence type="ECO:0000259" key="17">
    <source>
        <dbReference type="Pfam" id="PF01087"/>
    </source>
</evidence>
<protein>
    <recommendedName>
        <fullName evidence="5 13">Galactose-1-phosphate uridylyltransferase</fullName>
        <ecNumber evidence="4 13">2.7.7.12</ecNumber>
    </recommendedName>
</protein>
<keyword evidence="11 16" id="KW-0299">Galactose metabolism</keyword>
<keyword evidence="10" id="KW-0408">Iron</keyword>
<reference evidence="19 20" key="1">
    <citation type="submission" date="2019-02" db="EMBL/GenBank/DDBJ databases">
        <title>Draft genome sequences of novel Actinobacteria.</title>
        <authorList>
            <person name="Sahin N."/>
            <person name="Ay H."/>
            <person name="Saygin H."/>
        </authorList>
    </citation>
    <scope>NUCLEOTIDE SEQUENCE [LARGE SCALE GENOMIC DNA]</scope>
    <source>
        <strain evidence="19 20">KC603</strain>
    </source>
</reference>
<evidence type="ECO:0000256" key="1">
    <source>
        <dbReference type="ARBA" id="ARBA00001107"/>
    </source>
</evidence>
<keyword evidence="7 16" id="KW-0548">Nucleotidyltransferase</keyword>
<sequence length="359" mass="40267">MKRTTARLADGREIIYFDRRDDATHRLDDPRDLPPVSTTSQLRYDPVLAEWVAMAGHRQTRTFLPPKDLCPLCASTPDRPTEVPSATYDVVAFENRFPSLSTHATTGATGTELVPVRPGTGRCEVLVFSSDHNASFATLAPAHARLVVEAWVDRTAELSAVPGVEQVFCFENRGEEIGVTLSHPHGQIYAYPYVTPRTARMMQSAREHRDRTGRNLFADVLAEERAAGTRIVGQTAHWTAFVPAAARWPVEVHLYPHRQVAEIGDLDDTERDEFVTLYLDVLRRFDALYDAPLPYIAAWHQAPVRHDRDLAYLHLQAFSIRRAADKLKYLAGSESAMGAFVTDVLPEDVAARLREVEVR</sequence>